<evidence type="ECO:0000256" key="2">
    <source>
        <dbReference type="ARBA" id="ARBA00022803"/>
    </source>
</evidence>
<protein>
    <recommendedName>
        <fullName evidence="7">Tetratricopeptide repeat-containing protein</fullName>
    </recommendedName>
</protein>
<dbReference type="GO" id="GO:0051879">
    <property type="term" value="F:Hsp90 protein binding"/>
    <property type="evidence" value="ECO:0007669"/>
    <property type="project" value="TreeGrafter"/>
</dbReference>
<dbReference type="Gene3D" id="1.25.40.10">
    <property type="entry name" value="Tetratricopeptide repeat domain"/>
    <property type="match status" value="1"/>
</dbReference>
<accession>A0A917YKW1</accession>
<dbReference type="PANTHER" id="PTHR22904:SF523">
    <property type="entry name" value="STRESS-INDUCED-PHOSPHOPROTEIN 1"/>
    <property type="match status" value="1"/>
</dbReference>
<dbReference type="InterPro" id="IPR019734">
    <property type="entry name" value="TPR_rpt"/>
</dbReference>
<feature type="signal peptide" evidence="4">
    <location>
        <begin position="1"/>
        <end position="39"/>
    </location>
</feature>
<dbReference type="AlphaFoldDB" id="A0A917YKW1"/>
<evidence type="ECO:0000256" key="4">
    <source>
        <dbReference type="SAM" id="SignalP"/>
    </source>
</evidence>
<evidence type="ECO:0000313" key="5">
    <source>
        <dbReference type="EMBL" id="GGO31270.1"/>
    </source>
</evidence>
<keyword evidence="1" id="KW-0677">Repeat</keyword>
<dbReference type="Pfam" id="PF13432">
    <property type="entry name" value="TPR_16"/>
    <property type="match status" value="1"/>
</dbReference>
<feature type="chain" id="PRO_5038024089" description="Tetratricopeptide repeat-containing protein" evidence="4">
    <location>
        <begin position="40"/>
        <end position="202"/>
    </location>
</feature>
<reference evidence="5 6" key="1">
    <citation type="journal article" date="2014" name="Int. J. Syst. Evol. Microbiol.">
        <title>Complete genome sequence of Corynebacterium casei LMG S-19264T (=DSM 44701T), isolated from a smear-ripened cheese.</title>
        <authorList>
            <consortium name="US DOE Joint Genome Institute (JGI-PGF)"/>
            <person name="Walter F."/>
            <person name="Albersmeier A."/>
            <person name="Kalinowski J."/>
            <person name="Ruckert C."/>
        </authorList>
    </citation>
    <scope>NUCLEOTIDE SEQUENCE [LARGE SCALE GENOMIC DNA]</scope>
    <source>
        <strain evidence="5 6">CGMCC 1.7029</strain>
    </source>
</reference>
<dbReference type="Proteomes" id="UP000598196">
    <property type="component" value="Unassembled WGS sequence"/>
</dbReference>
<keyword evidence="6" id="KW-1185">Reference proteome</keyword>
<name>A0A917YKW1_9RHOB</name>
<organism evidence="5 6">
    <name type="scientific">Gemmobacter aquaticus</name>
    <dbReference type="NCBI Taxonomy" id="490185"/>
    <lineage>
        <taxon>Bacteria</taxon>
        <taxon>Pseudomonadati</taxon>
        <taxon>Pseudomonadota</taxon>
        <taxon>Alphaproteobacteria</taxon>
        <taxon>Rhodobacterales</taxon>
        <taxon>Paracoccaceae</taxon>
        <taxon>Gemmobacter</taxon>
    </lineage>
</organism>
<proteinExistence type="predicted"/>
<keyword evidence="2 3" id="KW-0802">TPR repeat</keyword>
<comment type="caution">
    <text evidence="5">The sequence shown here is derived from an EMBL/GenBank/DDBJ whole genome shotgun (WGS) entry which is preliminary data.</text>
</comment>
<dbReference type="PANTHER" id="PTHR22904">
    <property type="entry name" value="TPR REPEAT CONTAINING PROTEIN"/>
    <property type="match status" value="1"/>
</dbReference>
<evidence type="ECO:0000313" key="6">
    <source>
        <dbReference type="Proteomes" id="UP000598196"/>
    </source>
</evidence>
<gene>
    <name evidence="5" type="ORF">GCM10010991_17070</name>
</gene>
<feature type="repeat" description="TPR" evidence="3">
    <location>
        <begin position="116"/>
        <end position="149"/>
    </location>
</feature>
<keyword evidence="4" id="KW-0732">Signal</keyword>
<dbReference type="SMART" id="SM00028">
    <property type="entry name" value="TPR"/>
    <property type="match status" value="3"/>
</dbReference>
<evidence type="ECO:0000256" key="3">
    <source>
        <dbReference type="PROSITE-ProRule" id="PRU00339"/>
    </source>
</evidence>
<dbReference type="EMBL" id="BMLP01000002">
    <property type="protein sequence ID" value="GGO31270.1"/>
    <property type="molecule type" value="Genomic_DNA"/>
</dbReference>
<dbReference type="InterPro" id="IPR011990">
    <property type="entry name" value="TPR-like_helical_dom_sf"/>
</dbReference>
<evidence type="ECO:0000256" key="1">
    <source>
        <dbReference type="ARBA" id="ARBA00022737"/>
    </source>
</evidence>
<sequence length="202" mass="22043">MAILRLWDTLRYMKPAQLIRKFVVAAFLAAALPAPGVWAGPAEDSAELDRLFGALKGADEAASGRIESEIWRLWSRSGSAAMDLLLERGRKAMGQGDYEAAIEHFTALTDHAPDFAEGWNARAIAFYHMGRYGQSVADIQHTLALNPRHFGALAGFGAILEAIDQPEPALEVYRAALAIHPHLKGIDEAVKRLETKIAGQDI</sequence>
<evidence type="ECO:0008006" key="7">
    <source>
        <dbReference type="Google" id="ProtNLM"/>
    </source>
</evidence>
<dbReference type="SUPFAM" id="SSF48452">
    <property type="entry name" value="TPR-like"/>
    <property type="match status" value="1"/>
</dbReference>
<dbReference type="PROSITE" id="PS50005">
    <property type="entry name" value="TPR"/>
    <property type="match status" value="1"/>
</dbReference>